<evidence type="ECO:0000313" key="2">
    <source>
        <dbReference type="EMBL" id="KLV22037.1"/>
    </source>
</evidence>
<name>A0A0J1I7Y4_NIACI</name>
<dbReference type="AlphaFoldDB" id="A0A0J1I7Y4"/>
<dbReference type="EMBL" id="LDPH01000033">
    <property type="protein sequence ID" value="KLV22037.1"/>
    <property type="molecule type" value="Genomic_DNA"/>
</dbReference>
<sequence>MKEVVFSMNLLFFWIKGKVEVDSRFVKTNLSNTILGFIPAGKDQQSIPLKNISGAILSSKYHIKRIILGLFIFFIGLGSLSSSIFGLIILLIGIGIAGNGVQTILTIEKSGTTNVISVPFFEKQKMQLLQNSIHNALAEDTDKTDLNLFFDKKSQEV</sequence>
<dbReference type="PATRIC" id="fig|1397.4.peg.3524"/>
<organism evidence="2 3">
    <name type="scientific">Niallia circulans</name>
    <name type="common">Bacillus circulans</name>
    <dbReference type="NCBI Taxonomy" id="1397"/>
    <lineage>
        <taxon>Bacteria</taxon>
        <taxon>Bacillati</taxon>
        <taxon>Bacillota</taxon>
        <taxon>Bacilli</taxon>
        <taxon>Bacillales</taxon>
        <taxon>Bacillaceae</taxon>
        <taxon>Niallia</taxon>
    </lineage>
</organism>
<reference evidence="2 3" key="1">
    <citation type="submission" date="2015-05" db="EMBL/GenBank/DDBJ databases">
        <title>Whole genome sequence and identification of bacterial endophytes from Costus igneus.</title>
        <authorList>
            <person name="Lee Y.P."/>
            <person name="Gan H.M."/>
            <person name="Eng W."/>
            <person name="Wheatley M.S."/>
            <person name="Caraballo A."/>
            <person name="Polter S."/>
            <person name="Savka M.A."/>
            <person name="Hudson A.O."/>
        </authorList>
    </citation>
    <scope>NUCLEOTIDE SEQUENCE [LARGE SCALE GENOMIC DNA]</scope>
    <source>
        <strain evidence="2 3">RIT379</strain>
    </source>
</reference>
<evidence type="ECO:0000313" key="3">
    <source>
        <dbReference type="Proteomes" id="UP000036045"/>
    </source>
</evidence>
<keyword evidence="3" id="KW-1185">Reference proteome</keyword>
<dbReference type="Proteomes" id="UP000036045">
    <property type="component" value="Unassembled WGS sequence"/>
</dbReference>
<feature type="transmembrane region" description="Helical" evidence="1">
    <location>
        <begin position="66"/>
        <end position="96"/>
    </location>
</feature>
<proteinExistence type="predicted"/>
<dbReference type="RefSeq" id="WP_047944429.1">
    <property type="nucleotide sequence ID" value="NZ_CP053989.1"/>
</dbReference>
<accession>A0A0J1I7Y4</accession>
<keyword evidence="1" id="KW-0812">Transmembrane</keyword>
<keyword evidence="1" id="KW-0472">Membrane</keyword>
<comment type="caution">
    <text evidence="2">The sequence shown here is derived from an EMBL/GenBank/DDBJ whole genome shotgun (WGS) entry which is preliminary data.</text>
</comment>
<protein>
    <submittedName>
        <fullName evidence="2">Uncharacterized protein</fullName>
    </submittedName>
</protein>
<evidence type="ECO:0000256" key="1">
    <source>
        <dbReference type="SAM" id="Phobius"/>
    </source>
</evidence>
<gene>
    <name evidence="2" type="ORF">ABW02_22005</name>
</gene>
<dbReference type="OrthoDB" id="2249789at2"/>
<keyword evidence="1" id="KW-1133">Transmembrane helix</keyword>
<dbReference type="GeneID" id="56351430"/>